<dbReference type="GO" id="GO:0005737">
    <property type="term" value="C:cytoplasm"/>
    <property type="evidence" value="ECO:0007669"/>
    <property type="project" value="TreeGrafter"/>
</dbReference>
<comment type="similarity">
    <text evidence="2">Belongs to the TfdA dioxygenase family.</text>
</comment>
<evidence type="ECO:0000256" key="7">
    <source>
        <dbReference type="SAM" id="MobiDB-lite"/>
    </source>
</evidence>
<organism evidence="9 10">
    <name type="scientific">Capronia epimyces CBS 606.96</name>
    <dbReference type="NCBI Taxonomy" id="1182542"/>
    <lineage>
        <taxon>Eukaryota</taxon>
        <taxon>Fungi</taxon>
        <taxon>Dikarya</taxon>
        <taxon>Ascomycota</taxon>
        <taxon>Pezizomycotina</taxon>
        <taxon>Eurotiomycetes</taxon>
        <taxon>Chaetothyriomycetidae</taxon>
        <taxon>Chaetothyriales</taxon>
        <taxon>Herpotrichiellaceae</taxon>
        <taxon>Capronia</taxon>
    </lineage>
</organism>
<evidence type="ECO:0000256" key="1">
    <source>
        <dbReference type="ARBA" id="ARBA00001954"/>
    </source>
</evidence>
<evidence type="ECO:0000256" key="5">
    <source>
        <dbReference type="ARBA" id="ARBA00023002"/>
    </source>
</evidence>
<evidence type="ECO:0000259" key="8">
    <source>
        <dbReference type="Pfam" id="PF02668"/>
    </source>
</evidence>
<dbReference type="PANTHER" id="PTHR30468">
    <property type="entry name" value="ALPHA-KETOGLUTARATE-DEPENDENT SULFONATE DIOXYGENASE"/>
    <property type="match status" value="1"/>
</dbReference>
<dbReference type="PANTHER" id="PTHR30468:SF10">
    <property type="entry name" value="TAUD_TFDA-LIKE DOMAIN-CONTAINING PROTEIN"/>
    <property type="match status" value="1"/>
</dbReference>
<feature type="region of interest" description="Disordered" evidence="7">
    <location>
        <begin position="1"/>
        <end position="33"/>
    </location>
</feature>
<sequence length="383" mass="42786">MAPSVAHDDIGTSQSTATPQKQHQHRKPLKLSGALDQFERRDLTPVIGTEFKNVNLVDWLNAPNSDELLRDLAITISRRNVVVFRQQDALDNDLQKQLVQRLGELSGKPSTSKLHIHPTVNIAPADQGQGQKRDNEISVIDSTRGRIIFKGVQDREVIKSSNIDQWHSDITFERVPSDYAALRLTKLPETGGDTLFASGYDVYDRISPPIRSLLESLTATYGQPKFGKAAAINGYKLYEQERGAPENVGPQLEAIHPVIRTNPVTGWKSVFAVGHHVQHINGVTEEESQALLNWFLRLIVENHDLQVRVHWDNPNDLVIWDNRSTYHAATPDYQGLGTRTGQRAVSLGERPYLDPLSSSRRDDLAREGSNIALLKLTPETLAS</sequence>
<accession>W9Z543</accession>
<keyword evidence="4" id="KW-0223">Dioxygenase</keyword>
<keyword evidence="5" id="KW-0560">Oxidoreductase</keyword>
<evidence type="ECO:0000256" key="4">
    <source>
        <dbReference type="ARBA" id="ARBA00022964"/>
    </source>
</evidence>
<comment type="caution">
    <text evidence="9">The sequence shown here is derived from an EMBL/GenBank/DDBJ whole genome shotgun (WGS) entry which is preliminary data.</text>
</comment>
<evidence type="ECO:0000313" key="10">
    <source>
        <dbReference type="Proteomes" id="UP000019478"/>
    </source>
</evidence>
<dbReference type="GO" id="GO:0046872">
    <property type="term" value="F:metal ion binding"/>
    <property type="evidence" value="ECO:0007669"/>
    <property type="project" value="UniProtKB-KW"/>
</dbReference>
<dbReference type="STRING" id="1182542.W9Z543"/>
<dbReference type="Proteomes" id="UP000019478">
    <property type="component" value="Unassembled WGS sequence"/>
</dbReference>
<evidence type="ECO:0000256" key="3">
    <source>
        <dbReference type="ARBA" id="ARBA00022723"/>
    </source>
</evidence>
<dbReference type="InterPro" id="IPR003819">
    <property type="entry name" value="TauD/TfdA-like"/>
</dbReference>
<evidence type="ECO:0000256" key="2">
    <source>
        <dbReference type="ARBA" id="ARBA00005896"/>
    </source>
</evidence>
<gene>
    <name evidence="9" type="ORF">A1O3_02681</name>
</gene>
<evidence type="ECO:0000256" key="6">
    <source>
        <dbReference type="ARBA" id="ARBA00023004"/>
    </source>
</evidence>
<dbReference type="eggNOG" id="ENOG502QS4K">
    <property type="taxonomic scope" value="Eukaryota"/>
</dbReference>
<dbReference type="InterPro" id="IPR051323">
    <property type="entry name" value="AtsK-like"/>
</dbReference>
<feature type="domain" description="TauD/TfdA-like" evidence="8">
    <location>
        <begin position="40"/>
        <end position="343"/>
    </location>
</feature>
<dbReference type="FunFam" id="3.60.130.10:FF:000005">
    <property type="entry name" value="TfdA family taurine dioxygenase"/>
    <property type="match status" value="1"/>
</dbReference>
<dbReference type="InterPro" id="IPR042098">
    <property type="entry name" value="TauD-like_sf"/>
</dbReference>
<keyword evidence="3" id="KW-0479">Metal-binding</keyword>
<dbReference type="HOGENOM" id="CLU_036005_1_0_1"/>
<dbReference type="AlphaFoldDB" id="W9Z543"/>
<dbReference type="Pfam" id="PF02668">
    <property type="entry name" value="TauD"/>
    <property type="match status" value="1"/>
</dbReference>
<evidence type="ECO:0000313" key="9">
    <source>
        <dbReference type="EMBL" id="EXJ89614.1"/>
    </source>
</evidence>
<dbReference type="EMBL" id="AMGY01000002">
    <property type="protein sequence ID" value="EXJ89614.1"/>
    <property type="molecule type" value="Genomic_DNA"/>
</dbReference>
<feature type="compositionally biased region" description="Polar residues" evidence="7">
    <location>
        <begin position="11"/>
        <end position="21"/>
    </location>
</feature>
<keyword evidence="10" id="KW-1185">Reference proteome</keyword>
<feature type="compositionally biased region" description="Basic and acidic residues" evidence="7">
    <location>
        <begin position="1"/>
        <end position="10"/>
    </location>
</feature>
<dbReference type="SUPFAM" id="SSF51197">
    <property type="entry name" value="Clavaminate synthase-like"/>
    <property type="match status" value="1"/>
</dbReference>
<dbReference type="GeneID" id="19166811"/>
<dbReference type="GO" id="GO:0016706">
    <property type="term" value="F:2-oxoglutarate-dependent dioxygenase activity"/>
    <property type="evidence" value="ECO:0007669"/>
    <property type="project" value="TreeGrafter"/>
</dbReference>
<dbReference type="Gene3D" id="3.60.130.10">
    <property type="entry name" value="Clavaminate synthase-like"/>
    <property type="match status" value="1"/>
</dbReference>
<protein>
    <recommendedName>
        <fullName evidence="8">TauD/TfdA-like domain-containing protein</fullName>
    </recommendedName>
</protein>
<proteinExistence type="inferred from homology"/>
<reference evidence="9 10" key="1">
    <citation type="submission" date="2013-03" db="EMBL/GenBank/DDBJ databases">
        <title>The Genome Sequence of Capronia epimyces CBS 606.96.</title>
        <authorList>
            <consortium name="The Broad Institute Genomics Platform"/>
            <person name="Cuomo C."/>
            <person name="de Hoog S."/>
            <person name="Gorbushina A."/>
            <person name="Walker B."/>
            <person name="Young S.K."/>
            <person name="Zeng Q."/>
            <person name="Gargeya S."/>
            <person name="Fitzgerald M."/>
            <person name="Haas B."/>
            <person name="Abouelleil A."/>
            <person name="Allen A.W."/>
            <person name="Alvarado L."/>
            <person name="Arachchi H.M."/>
            <person name="Berlin A.M."/>
            <person name="Chapman S.B."/>
            <person name="Gainer-Dewar J."/>
            <person name="Goldberg J."/>
            <person name="Griggs A."/>
            <person name="Gujja S."/>
            <person name="Hansen M."/>
            <person name="Howarth C."/>
            <person name="Imamovic A."/>
            <person name="Ireland A."/>
            <person name="Larimer J."/>
            <person name="McCowan C."/>
            <person name="Murphy C."/>
            <person name="Pearson M."/>
            <person name="Poon T.W."/>
            <person name="Priest M."/>
            <person name="Roberts A."/>
            <person name="Saif S."/>
            <person name="Shea T."/>
            <person name="Sisk P."/>
            <person name="Sykes S."/>
            <person name="Wortman J."/>
            <person name="Nusbaum C."/>
            <person name="Birren B."/>
        </authorList>
    </citation>
    <scope>NUCLEOTIDE SEQUENCE [LARGE SCALE GENOMIC DNA]</scope>
    <source>
        <strain evidence="9 10">CBS 606.96</strain>
    </source>
</reference>
<dbReference type="OrthoDB" id="10257314at2759"/>
<keyword evidence="6" id="KW-0408">Iron</keyword>
<dbReference type="RefSeq" id="XP_007731011.1">
    <property type="nucleotide sequence ID" value="XM_007732821.1"/>
</dbReference>
<comment type="cofactor">
    <cofactor evidence="1">
        <name>Fe(2+)</name>
        <dbReference type="ChEBI" id="CHEBI:29033"/>
    </cofactor>
</comment>
<name>W9Z543_9EURO</name>